<accession>A0A183GSF0</accession>
<evidence type="ECO:0000313" key="3">
    <source>
        <dbReference type="Proteomes" id="UP000050761"/>
    </source>
</evidence>
<protein>
    <submittedName>
        <fullName evidence="4">Clip domain-containing protein</fullName>
    </submittedName>
</protein>
<keyword evidence="3" id="KW-1185">Reference proteome</keyword>
<evidence type="ECO:0000313" key="2">
    <source>
        <dbReference type="EMBL" id="VDP52540.1"/>
    </source>
</evidence>
<organism evidence="3 4">
    <name type="scientific">Heligmosomoides polygyrus</name>
    <name type="common">Parasitic roundworm</name>
    <dbReference type="NCBI Taxonomy" id="6339"/>
    <lineage>
        <taxon>Eukaryota</taxon>
        <taxon>Metazoa</taxon>
        <taxon>Ecdysozoa</taxon>
        <taxon>Nematoda</taxon>
        <taxon>Chromadorea</taxon>
        <taxon>Rhabditida</taxon>
        <taxon>Rhabditina</taxon>
        <taxon>Rhabditomorpha</taxon>
        <taxon>Strongyloidea</taxon>
        <taxon>Heligmosomidae</taxon>
        <taxon>Heligmosomoides</taxon>
    </lineage>
</organism>
<proteinExistence type="predicted"/>
<feature type="region of interest" description="Disordered" evidence="1">
    <location>
        <begin position="1"/>
        <end position="37"/>
    </location>
</feature>
<accession>A0A3P8ECB0</accession>
<dbReference type="AlphaFoldDB" id="A0A183GSF0"/>
<evidence type="ECO:0000256" key="1">
    <source>
        <dbReference type="SAM" id="MobiDB-lite"/>
    </source>
</evidence>
<sequence length="152" mass="16492">MESDEQPRSVCAGPLPQDSPPQKVSVSKSGAPAAGPSCCTREETCRTLATVARSACCPLPTRAILNRISRMLNEGQPCEQQNFGDNQCGFVAGCCTVDAIHAACLLIEKHREKQRPAQCISPIAYLDLEKPFDRVPRAVIMPCVNMEFLKSS</sequence>
<reference evidence="2 3" key="1">
    <citation type="submission" date="2018-11" db="EMBL/GenBank/DDBJ databases">
        <authorList>
            <consortium name="Pathogen Informatics"/>
        </authorList>
    </citation>
    <scope>NUCLEOTIDE SEQUENCE [LARGE SCALE GENOMIC DNA]</scope>
</reference>
<dbReference type="OrthoDB" id="5845191at2759"/>
<name>A0A183GSF0_HELPZ</name>
<dbReference type="Proteomes" id="UP000050761">
    <property type="component" value="Unassembled WGS sequence"/>
</dbReference>
<gene>
    <name evidence="2" type="ORF">HPBE_LOCUS25619</name>
</gene>
<evidence type="ECO:0000313" key="4">
    <source>
        <dbReference type="WBParaSite" id="HPBE_0002562001-mRNA-1"/>
    </source>
</evidence>
<dbReference type="EMBL" id="UZAH01038241">
    <property type="protein sequence ID" value="VDP52540.1"/>
    <property type="molecule type" value="Genomic_DNA"/>
</dbReference>
<reference evidence="4" key="2">
    <citation type="submission" date="2019-09" db="UniProtKB">
        <authorList>
            <consortium name="WormBaseParasite"/>
        </authorList>
    </citation>
    <scope>IDENTIFICATION</scope>
</reference>
<dbReference type="WBParaSite" id="HPBE_0002562001-mRNA-1">
    <property type="protein sequence ID" value="HPBE_0002562001-mRNA-1"/>
    <property type="gene ID" value="HPBE_0002562001"/>
</dbReference>